<gene>
    <name evidence="1" type="ORF">QUG02_04365</name>
</gene>
<proteinExistence type="predicted"/>
<dbReference type="GO" id="GO:0032259">
    <property type="term" value="P:methylation"/>
    <property type="evidence" value="ECO:0007669"/>
    <property type="project" value="UniProtKB-KW"/>
</dbReference>
<comment type="caution">
    <text evidence="1">The sequence shown here is derived from an EMBL/GenBank/DDBJ whole genome shotgun (WGS) entry which is preliminary data.</text>
</comment>
<accession>A0ABT7R368</accession>
<dbReference type="Pfam" id="PF13489">
    <property type="entry name" value="Methyltransf_23"/>
    <property type="match status" value="1"/>
</dbReference>
<evidence type="ECO:0000313" key="1">
    <source>
        <dbReference type="EMBL" id="MDM5437376.1"/>
    </source>
</evidence>
<reference evidence="1 2" key="1">
    <citation type="submission" date="2023-06" db="EMBL/GenBank/DDBJ databases">
        <title>Comparative genomics of Bacillaceae isolates and their secondary metabolite potential.</title>
        <authorList>
            <person name="Song L."/>
            <person name="Nielsen L.J."/>
            <person name="Mohite O."/>
            <person name="Xu X."/>
            <person name="Weber T."/>
            <person name="Kovacs A.T."/>
        </authorList>
    </citation>
    <scope>NUCLEOTIDE SEQUENCE [LARGE SCALE GENOMIC DNA]</scope>
    <source>
        <strain evidence="1 2">DX2.1</strain>
    </source>
</reference>
<keyword evidence="1" id="KW-0489">Methyltransferase</keyword>
<organism evidence="1 2">
    <name type="scientific">Bacillus hominis</name>
    <dbReference type="NCBI Taxonomy" id="2817478"/>
    <lineage>
        <taxon>Bacteria</taxon>
        <taxon>Bacillati</taxon>
        <taxon>Bacillota</taxon>
        <taxon>Bacilli</taxon>
        <taxon>Bacillales</taxon>
        <taxon>Bacillaceae</taxon>
        <taxon>Bacillus</taxon>
        <taxon>Bacillus cereus group</taxon>
    </lineage>
</organism>
<dbReference type="Proteomes" id="UP001224139">
    <property type="component" value="Unassembled WGS sequence"/>
</dbReference>
<dbReference type="EMBL" id="JAUCFG010000002">
    <property type="protein sequence ID" value="MDM5437376.1"/>
    <property type="molecule type" value="Genomic_DNA"/>
</dbReference>
<sequence>MDKTTEEEFNYIDYWENNYANGGTSGSGSYGMLAEFKKDVINELIIENQVQTVIEFGCGDGNQLKYMEYHNYLGMDISPTSIDICSKMFTKDNTKNFLLYNPKYFINKGYFKSDLVVCLDVLYHITNETDFQKTLDDIFSCNSSFIILYTRIVKSEGFVYSIPTIKDRDILSYISKYKDYNVLKIIEQKYKKLSSADFIILEKIKNKI</sequence>
<dbReference type="RefSeq" id="WP_289358190.1">
    <property type="nucleotide sequence ID" value="NZ_JAUCFG010000002.1"/>
</dbReference>
<dbReference type="SUPFAM" id="SSF53335">
    <property type="entry name" value="S-adenosyl-L-methionine-dependent methyltransferases"/>
    <property type="match status" value="1"/>
</dbReference>
<dbReference type="Gene3D" id="3.40.50.150">
    <property type="entry name" value="Vaccinia Virus protein VP39"/>
    <property type="match status" value="1"/>
</dbReference>
<protein>
    <submittedName>
        <fullName evidence="1">Methyltransferase domain-containing protein</fullName>
    </submittedName>
</protein>
<dbReference type="GO" id="GO:0008168">
    <property type="term" value="F:methyltransferase activity"/>
    <property type="evidence" value="ECO:0007669"/>
    <property type="project" value="UniProtKB-KW"/>
</dbReference>
<evidence type="ECO:0000313" key="2">
    <source>
        <dbReference type="Proteomes" id="UP001224139"/>
    </source>
</evidence>
<dbReference type="InterPro" id="IPR029063">
    <property type="entry name" value="SAM-dependent_MTases_sf"/>
</dbReference>
<name>A0ABT7R368_9BACI</name>
<keyword evidence="2" id="KW-1185">Reference proteome</keyword>
<keyword evidence="1" id="KW-0808">Transferase</keyword>